<keyword evidence="1" id="KW-0812">Transmembrane</keyword>
<keyword evidence="3" id="KW-1185">Reference proteome</keyword>
<reference evidence="2 3" key="1">
    <citation type="submission" date="2019-06" db="EMBL/GenBank/DDBJ databases">
        <title>Sorghum-associated microbial communities from plants grown in Nebraska, USA.</title>
        <authorList>
            <person name="Schachtman D."/>
        </authorList>
    </citation>
    <scope>NUCLEOTIDE SEQUENCE [LARGE SCALE GENOMIC DNA]</scope>
    <source>
        <strain evidence="2 3">110</strain>
    </source>
</reference>
<feature type="transmembrane region" description="Helical" evidence="1">
    <location>
        <begin position="117"/>
        <end position="138"/>
    </location>
</feature>
<sequence length="185" mass="20683">MGNPIINFIVNNLISIHSGPAYSKAFSALKLAAVPAVGLSLSERITGWYLERESFIIILAFSLIADLILGVWKHLEKHSFSFEKMLWGFTKKLAFSILFYFFSEAFLQILQDSGYESLAITGFLRILLFAWPAGNVMVNMGILTGGKFPPLFVLNRIAKFNKTGDLKDLKNTANENKNTDLNPSE</sequence>
<accession>A0A543E9T3</accession>
<feature type="transmembrane region" description="Helical" evidence="1">
    <location>
        <begin position="54"/>
        <end position="72"/>
    </location>
</feature>
<dbReference type="GO" id="GO:0016020">
    <property type="term" value="C:membrane"/>
    <property type="evidence" value="ECO:0007669"/>
    <property type="project" value="UniProtKB-SubCell"/>
</dbReference>
<dbReference type="EMBL" id="VFPD01000003">
    <property type="protein sequence ID" value="TQM18343.1"/>
    <property type="molecule type" value="Genomic_DNA"/>
</dbReference>
<evidence type="ECO:0000256" key="1">
    <source>
        <dbReference type="SAM" id="Phobius"/>
    </source>
</evidence>
<organism evidence="2 3">
    <name type="scientific">Chryseobacterium aquifrigidense</name>
    <dbReference type="NCBI Taxonomy" id="558021"/>
    <lineage>
        <taxon>Bacteria</taxon>
        <taxon>Pseudomonadati</taxon>
        <taxon>Bacteroidota</taxon>
        <taxon>Flavobacteriia</taxon>
        <taxon>Flavobacteriales</taxon>
        <taxon>Weeksellaceae</taxon>
        <taxon>Chryseobacterium group</taxon>
        <taxon>Chryseobacterium</taxon>
    </lineage>
</organism>
<keyword evidence="1" id="KW-0472">Membrane</keyword>
<keyword evidence="1" id="KW-1133">Transmembrane helix</keyword>
<gene>
    <name evidence="2" type="ORF">FB551_4124</name>
</gene>
<evidence type="ECO:0000313" key="3">
    <source>
        <dbReference type="Proteomes" id="UP000316437"/>
    </source>
</evidence>
<dbReference type="RefSeq" id="WP_142018697.1">
    <property type="nucleotide sequence ID" value="NZ_VFPD01000003.1"/>
</dbReference>
<protein>
    <submittedName>
        <fullName evidence="2">Holin family protein</fullName>
    </submittedName>
</protein>
<comment type="caution">
    <text evidence="2">The sequence shown here is derived from an EMBL/GenBank/DDBJ whole genome shotgun (WGS) entry which is preliminary data.</text>
</comment>
<dbReference type="AlphaFoldDB" id="A0A543E9T3"/>
<proteinExistence type="predicted"/>
<name>A0A543E9T3_9FLAO</name>
<dbReference type="Proteomes" id="UP000316437">
    <property type="component" value="Unassembled WGS sequence"/>
</dbReference>
<evidence type="ECO:0000313" key="2">
    <source>
        <dbReference type="EMBL" id="TQM18343.1"/>
    </source>
</evidence>
<feature type="transmembrane region" description="Helical" evidence="1">
    <location>
        <begin position="93"/>
        <end position="111"/>
    </location>
</feature>